<sequence>MEELKNVVVEKEVANNKVNKVSANKAKAQAKANSTIKLSVDSIFKNLNEKTNGLLKTSLGKKTEIYIESLFSELNEKQKKAYRKKLRNTTFSLLDSICKAKEEKKQNELKTLVSAFTEFYKQVYKINDFSFASIASENTKDTKKEVLTKGLQIVKNFK</sequence>
<name>A0A8S5LQW6_9CAUD</name>
<accession>A0A8S5LQW6</accession>
<organism evidence="1">
    <name type="scientific">Myoviridae sp. ctfJc17</name>
    <dbReference type="NCBI Taxonomy" id="2827612"/>
    <lineage>
        <taxon>Viruses</taxon>
        <taxon>Duplodnaviria</taxon>
        <taxon>Heunggongvirae</taxon>
        <taxon>Uroviricota</taxon>
        <taxon>Caudoviricetes</taxon>
    </lineage>
</organism>
<reference evidence="1" key="1">
    <citation type="journal article" date="2021" name="Proc. Natl. Acad. Sci. U.S.A.">
        <title>A Catalog of Tens of Thousands of Viruses from Human Metagenomes Reveals Hidden Associations with Chronic Diseases.</title>
        <authorList>
            <person name="Tisza M.J."/>
            <person name="Buck C.B."/>
        </authorList>
    </citation>
    <scope>NUCLEOTIDE SEQUENCE</scope>
    <source>
        <strain evidence="1">CtfJc17</strain>
    </source>
</reference>
<dbReference type="EMBL" id="BK015898">
    <property type="protein sequence ID" value="DAD72417.1"/>
    <property type="molecule type" value="Genomic_DNA"/>
</dbReference>
<protein>
    <submittedName>
        <fullName evidence="1">Uncharacterized protein</fullName>
    </submittedName>
</protein>
<evidence type="ECO:0000313" key="1">
    <source>
        <dbReference type="EMBL" id="DAD72417.1"/>
    </source>
</evidence>
<proteinExistence type="predicted"/>